<feature type="domain" description="Calcineurin-like phosphoesterase" evidence="3">
    <location>
        <begin position="38"/>
        <end position="215"/>
    </location>
</feature>
<dbReference type="Proteomes" id="UP000675379">
    <property type="component" value="Unassembled WGS sequence"/>
</dbReference>
<dbReference type="GO" id="GO:0016020">
    <property type="term" value="C:membrane"/>
    <property type="evidence" value="ECO:0007669"/>
    <property type="project" value="GOC"/>
</dbReference>
<dbReference type="GO" id="GO:0009245">
    <property type="term" value="P:lipid A biosynthetic process"/>
    <property type="evidence" value="ECO:0007669"/>
    <property type="project" value="TreeGrafter"/>
</dbReference>
<accession>A0A941CMA3</accession>
<keyword evidence="5" id="KW-1185">Reference proteome</keyword>
<dbReference type="GO" id="GO:0046872">
    <property type="term" value="F:metal ion binding"/>
    <property type="evidence" value="ECO:0007669"/>
    <property type="project" value="UniProtKB-KW"/>
</dbReference>
<dbReference type="Gene3D" id="3.60.21.10">
    <property type="match status" value="1"/>
</dbReference>
<comment type="caution">
    <text evidence="4">The sequence shown here is derived from an EMBL/GenBank/DDBJ whole genome shotgun (WGS) entry which is preliminary data.</text>
</comment>
<gene>
    <name evidence="4" type="ORF">KCG48_02915</name>
</gene>
<dbReference type="SUPFAM" id="SSF56300">
    <property type="entry name" value="Metallo-dependent phosphatases"/>
    <property type="match status" value="1"/>
</dbReference>
<reference evidence="4" key="1">
    <citation type="submission" date="2021-04" db="EMBL/GenBank/DDBJ databases">
        <title>Proteiniclasticum sedimins sp. nov., an obligate anaerobic bacterium isolated from anaerobic sludge.</title>
        <authorList>
            <person name="Liu J."/>
        </authorList>
    </citation>
    <scope>NUCLEOTIDE SEQUENCE</scope>
    <source>
        <strain evidence="4">BAD-10</strain>
    </source>
</reference>
<evidence type="ECO:0000313" key="4">
    <source>
        <dbReference type="EMBL" id="MBR0575285.1"/>
    </source>
</evidence>
<dbReference type="Pfam" id="PF00149">
    <property type="entry name" value="Metallophos"/>
    <property type="match status" value="1"/>
</dbReference>
<dbReference type="GO" id="GO:0008758">
    <property type="term" value="F:UDP-2,3-diacylglucosamine hydrolase activity"/>
    <property type="evidence" value="ECO:0007669"/>
    <property type="project" value="TreeGrafter"/>
</dbReference>
<dbReference type="InterPro" id="IPR051158">
    <property type="entry name" value="Metallophosphoesterase_sf"/>
</dbReference>
<protein>
    <submittedName>
        <fullName evidence="4">Metallophosphoesterase</fullName>
    </submittedName>
</protein>
<dbReference type="AlphaFoldDB" id="A0A941CMA3"/>
<name>A0A941CMA3_9CLOT</name>
<dbReference type="RefSeq" id="WP_211799793.1">
    <property type="nucleotide sequence ID" value="NZ_JAGSCS010000002.1"/>
</dbReference>
<dbReference type="InterPro" id="IPR029052">
    <property type="entry name" value="Metallo-depent_PP-like"/>
</dbReference>
<evidence type="ECO:0000259" key="3">
    <source>
        <dbReference type="Pfam" id="PF00149"/>
    </source>
</evidence>
<keyword evidence="2" id="KW-0378">Hydrolase</keyword>
<keyword evidence="1" id="KW-0479">Metal-binding</keyword>
<organism evidence="4 5">
    <name type="scientific">Proteiniclasticum sediminis</name>
    <dbReference type="NCBI Taxonomy" id="2804028"/>
    <lineage>
        <taxon>Bacteria</taxon>
        <taxon>Bacillati</taxon>
        <taxon>Bacillota</taxon>
        <taxon>Clostridia</taxon>
        <taxon>Eubacteriales</taxon>
        <taxon>Clostridiaceae</taxon>
        <taxon>Proteiniclasticum</taxon>
    </lineage>
</organism>
<sequence>MAQQIVQRRTVGAGLGETFQEVLLELPFPQLPGAFDGFRILHLSDLHNRSFGKGNRELIRWARAQEPHLIVYTGDMADRTFPRRKGWHQLMEGLAGIAPAYYILGNHEDDLSPNLKEKLQRDAQHFGIRILDNDRVILKEQEESLYLTGFHAPMQYLRNTKGKEKGSLQLQPKELAKLLGPSPKAFEILLAHNPLYFETYVAYGADLILSGHVHGGLVRLPGIGGIFSPDRTFFPPYSKGVYRQGDAVMVVSPGLGGLPFRLFNPPQAYVLTLRSKENIEGDIASSLMRSE</sequence>
<dbReference type="PANTHER" id="PTHR31302">
    <property type="entry name" value="TRANSMEMBRANE PROTEIN WITH METALLOPHOSPHOESTERASE DOMAIN-RELATED"/>
    <property type="match status" value="1"/>
</dbReference>
<evidence type="ECO:0000256" key="2">
    <source>
        <dbReference type="ARBA" id="ARBA00022801"/>
    </source>
</evidence>
<evidence type="ECO:0000256" key="1">
    <source>
        <dbReference type="ARBA" id="ARBA00022723"/>
    </source>
</evidence>
<dbReference type="EMBL" id="JAGSCS010000002">
    <property type="protein sequence ID" value="MBR0575285.1"/>
    <property type="molecule type" value="Genomic_DNA"/>
</dbReference>
<evidence type="ECO:0000313" key="5">
    <source>
        <dbReference type="Proteomes" id="UP000675379"/>
    </source>
</evidence>
<dbReference type="InterPro" id="IPR004843">
    <property type="entry name" value="Calcineurin-like_PHP"/>
</dbReference>
<dbReference type="PANTHER" id="PTHR31302:SF31">
    <property type="entry name" value="PHOSPHODIESTERASE YAEI"/>
    <property type="match status" value="1"/>
</dbReference>
<proteinExistence type="predicted"/>